<name>A0A6B2LZC5_9BACT</name>
<accession>A0A6B2LZC5</accession>
<dbReference type="AlphaFoldDB" id="A0A6B2LZC5"/>
<dbReference type="PANTHER" id="PTHR30399">
    <property type="entry name" value="UNCHARACTERIZED PROTEIN YGJP"/>
    <property type="match status" value="1"/>
</dbReference>
<dbReference type="InterPro" id="IPR053136">
    <property type="entry name" value="UTP_pyrophosphatase-like"/>
</dbReference>
<gene>
    <name evidence="2" type="ORF">G0Q06_06055</name>
</gene>
<dbReference type="PANTHER" id="PTHR30399:SF1">
    <property type="entry name" value="UTP PYROPHOSPHATASE"/>
    <property type="match status" value="1"/>
</dbReference>
<organism evidence="2 3">
    <name type="scientific">Oceanipulchritudo coccoides</name>
    <dbReference type="NCBI Taxonomy" id="2706888"/>
    <lineage>
        <taxon>Bacteria</taxon>
        <taxon>Pseudomonadati</taxon>
        <taxon>Verrucomicrobiota</taxon>
        <taxon>Opitutia</taxon>
        <taxon>Puniceicoccales</taxon>
        <taxon>Oceanipulchritudinaceae</taxon>
        <taxon>Oceanipulchritudo</taxon>
    </lineage>
</organism>
<proteinExistence type="predicted"/>
<dbReference type="CDD" id="cd07344">
    <property type="entry name" value="M48_yhfN_like"/>
    <property type="match status" value="1"/>
</dbReference>
<feature type="domain" description="YgjP-like metallopeptidase" evidence="1">
    <location>
        <begin position="35"/>
        <end position="238"/>
    </location>
</feature>
<dbReference type="RefSeq" id="WP_163963522.1">
    <property type="nucleotide sequence ID" value="NZ_JAAGNX010000002.1"/>
</dbReference>
<dbReference type="EMBL" id="JAAGNX010000002">
    <property type="protein sequence ID" value="NDV62008.1"/>
    <property type="molecule type" value="Genomic_DNA"/>
</dbReference>
<keyword evidence="3" id="KW-1185">Reference proteome</keyword>
<dbReference type="Proteomes" id="UP000478417">
    <property type="component" value="Unassembled WGS sequence"/>
</dbReference>
<evidence type="ECO:0000259" key="1">
    <source>
        <dbReference type="Pfam" id="PF01863"/>
    </source>
</evidence>
<dbReference type="Gene3D" id="3.30.2010.10">
    <property type="entry name" value="Metalloproteases ('zincins'), catalytic domain"/>
    <property type="match status" value="1"/>
</dbReference>
<reference evidence="2 3" key="1">
    <citation type="submission" date="2020-02" db="EMBL/GenBank/DDBJ databases">
        <title>Albibacoteraceae fam. nov., the first described family within the subdivision 4 Verrucomicrobia.</title>
        <authorList>
            <person name="Xi F."/>
        </authorList>
    </citation>
    <scope>NUCLEOTIDE SEQUENCE [LARGE SCALE GENOMIC DNA]</scope>
    <source>
        <strain evidence="2 3">CK1056</strain>
    </source>
</reference>
<dbReference type="InterPro" id="IPR002725">
    <property type="entry name" value="YgjP-like_metallopeptidase"/>
</dbReference>
<dbReference type="Pfam" id="PF01863">
    <property type="entry name" value="YgjP-like"/>
    <property type="match status" value="1"/>
</dbReference>
<evidence type="ECO:0000313" key="3">
    <source>
        <dbReference type="Proteomes" id="UP000478417"/>
    </source>
</evidence>
<sequence length="252" mass="28481">MKSKAKQNTFDLVCLQSASGAMLVPYRFERTRQVKRMNLHVDSSSVVVLKAPLRQSQASGVRFMEEHGDWICRMLETRKSIPKLHSYLMKHPHLSLAGRSVPLVLRFKAGVCQHVIEDTAGRVILTVDPGKVLVPQLVSLLKSIAREFLPTRLMELARKHQLKPHGITVRNQKSRWGSCSETGAISLNWRLVLLSPPLQDHVLLHELAHLKHFDHSKGFHQFLKALDPSSEKHARRLDADASLLIDLGQAEL</sequence>
<protein>
    <submittedName>
        <fullName evidence="2">M48 family metallopeptidase</fullName>
    </submittedName>
</protein>
<evidence type="ECO:0000313" key="2">
    <source>
        <dbReference type="EMBL" id="NDV62008.1"/>
    </source>
</evidence>
<comment type="caution">
    <text evidence="2">The sequence shown here is derived from an EMBL/GenBank/DDBJ whole genome shotgun (WGS) entry which is preliminary data.</text>
</comment>